<reference evidence="2 3" key="1">
    <citation type="submission" date="2018-11" db="EMBL/GenBank/DDBJ databases">
        <title>Novel bacteria species description.</title>
        <authorList>
            <person name="Han J.-H."/>
        </authorList>
    </citation>
    <scope>NUCLEOTIDE SEQUENCE [LARGE SCALE GENOMIC DNA]</scope>
    <source>
        <strain evidence="2 3">KCTC23259</strain>
    </source>
</reference>
<evidence type="ECO:0000256" key="1">
    <source>
        <dbReference type="SAM" id="Phobius"/>
    </source>
</evidence>
<feature type="transmembrane region" description="Helical" evidence="1">
    <location>
        <begin position="80"/>
        <end position="99"/>
    </location>
</feature>
<dbReference type="Pfam" id="PF10997">
    <property type="entry name" value="Amj"/>
    <property type="match status" value="1"/>
</dbReference>
<dbReference type="EMBL" id="RJUF01000192">
    <property type="protein sequence ID" value="MCP9765801.1"/>
    <property type="molecule type" value="Genomic_DNA"/>
</dbReference>
<feature type="transmembrane region" description="Helical" evidence="1">
    <location>
        <begin position="160"/>
        <end position="183"/>
    </location>
</feature>
<evidence type="ECO:0000313" key="2">
    <source>
        <dbReference type="EMBL" id="MCP9765801.1"/>
    </source>
</evidence>
<feature type="transmembrane region" description="Helical" evidence="1">
    <location>
        <begin position="39"/>
        <end position="60"/>
    </location>
</feature>
<dbReference type="InterPro" id="IPR021260">
    <property type="entry name" value="Amj"/>
</dbReference>
<dbReference type="AlphaFoldDB" id="A0AAE3KWJ4"/>
<dbReference type="RefSeq" id="WP_255039506.1">
    <property type="nucleotide sequence ID" value="NZ_RJUF01000192.1"/>
</dbReference>
<evidence type="ECO:0000313" key="3">
    <source>
        <dbReference type="Proteomes" id="UP001204144"/>
    </source>
</evidence>
<dbReference type="Proteomes" id="UP001204144">
    <property type="component" value="Unassembled WGS sequence"/>
</dbReference>
<accession>A0AAE3KWJ4</accession>
<feature type="transmembrane region" description="Helical" evidence="1">
    <location>
        <begin position="195"/>
        <end position="215"/>
    </location>
</feature>
<feature type="transmembrane region" description="Helical" evidence="1">
    <location>
        <begin position="6"/>
        <end position="27"/>
    </location>
</feature>
<keyword evidence="1" id="KW-0472">Membrane</keyword>
<name>A0AAE3KWJ4_9BACT</name>
<feature type="transmembrane region" description="Helical" evidence="1">
    <location>
        <begin position="235"/>
        <end position="254"/>
    </location>
</feature>
<keyword evidence="1" id="KW-1133">Transmembrane helix</keyword>
<protein>
    <submittedName>
        <fullName evidence="2">DUF2837 family protein</fullName>
    </submittedName>
</protein>
<gene>
    <name evidence="2" type="ORF">EGI31_22935</name>
</gene>
<keyword evidence="3" id="KW-1185">Reference proteome</keyword>
<sequence>MIKTSIVFWVCLLTLVIYFLGSLSLSVKIVGIRTQKMAATYSVYNLFFVLIRIANTLQAPMLSKTVETSIIEGEDPQIEIFYLVILMSTIGSIGGALLIPTIHRFMTSAVEKAHIQNSILRIFYKAKPLVVYSHFRKSLKWPSYKNFQRLINLENLPIKIISMNVIVSCLQTVSVLSCLYAGYLNPSLRSTCLSLNGFILGISTLLSLLITEPHIGILADKVAFQGADEGYFRRYLSLVILARILGTTLSIFFLEPISHIVVFLAQRIF</sequence>
<keyword evidence="1" id="KW-0812">Transmembrane</keyword>
<proteinExistence type="predicted"/>
<organism evidence="2 3">
    <name type="scientific">Lacihabitans soyangensis</name>
    <dbReference type="NCBI Taxonomy" id="869394"/>
    <lineage>
        <taxon>Bacteria</taxon>
        <taxon>Pseudomonadati</taxon>
        <taxon>Bacteroidota</taxon>
        <taxon>Cytophagia</taxon>
        <taxon>Cytophagales</taxon>
        <taxon>Leadbetterellaceae</taxon>
        <taxon>Lacihabitans</taxon>
    </lineage>
</organism>
<comment type="caution">
    <text evidence="2">The sequence shown here is derived from an EMBL/GenBank/DDBJ whole genome shotgun (WGS) entry which is preliminary data.</text>
</comment>